<reference evidence="1 2" key="1">
    <citation type="submission" date="2017-08" db="EMBL/GenBank/DDBJ databases">
        <authorList>
            <person name="de Groot N.N."/>
        </authorList>
    </citation>
    <scope>NUCLEOTIDE SEQUENCE [LARGE SCALE GENOMIC DNA]</scope>
    <source>
        <strain evidence="1 2">JC85</strain>
    </source>
</reference>
<dbReference type="EMBL" id="OBQD01000010">
    <property type="protein sequence ID" value="SOC42473.1"/>
    <property type="molecule type" value="Genomic_DNA"/>
</dbReference>
<accession>A0A285UL34</accession>
<organism evidence="1 2">
    <name type="scientific">Rhizobium subbaraonis</name>
    <dbReference type="NCBI Taxonomy" id="908946"/>
    <lineage>
        <taxon>Bacteria</taxon>
        <taxon>Pseudomonadati</taxon>
        <taxon>Pseudomonadota</taxon>
        <taxon>Alphaproteobacteria</taxon>
        <taxon>Hyphomicrobiales</taxon>
        <taxon>Rhizobiaceae</taxon>
        <taxon>Rhizobium/Agrobacterium group</taxon>
        <taxon>Rhizobium</taxon>
    </lineage>
</organism>
<dbReference type="AlphaFoldDB" id="A0A285UL34"/>
<evidence type="ECO:0000313" key="1">
    <source>
        <dbReference type="EMBL" id="SOC42473.1"/>
    </source>
</evidence>
<keyword evidence="2" id="KW-1185">Reference proteome</keyword>
<evidence type="ECO:0000313" key="2">
    <source>
        <dbReference type="Proteomes" id="UP000219167"/>
    </source>
</evidence>
<name>A0A285UL34_9HYPH</name>
<proteinExistence type="predicted"/>
<sequence>MSNANPSVNRYLKDKAMDHIDHALGRPVEPLAPTFRNHFATDATGQQAADFFASPYWEPAGRTGDMAFFAVNEEGRRALSAHLKAIGDPHRPYAVTYEGTTSIVPAKSASAAKYALYLQISDCFCDLRFRDFVGKTRAVLAARSNVYG</sequence>
<gene>
    <name evidence="1" type="ORF">SAMN05892877_11015</name>
</gene>
<protein>
    <submittedName>
        <fullName evidence="1">Uncharacterized protein</fullName>
    </submittedName>
</protein>
<dbReference type="Proteomes" id="UP000219167">
    <property type="component" value="Unassembled WGS sequence"/>
</dbReference>
<dbReference type="OrthoDB" id="8410272at2"/>